<dbReference type="Pfam" id="PF13443">
    <property type="entry name" value="HTH_26"/>
    <property type="match status" value="1"/>
</dbReference>
<dbReference type="PROSITE" id="PS50943">
    <property type="entry name" value="HTH_CROC1"/>
    <property type="match status" value="1"/>
</dbReference>
<feature type="compositionally biased region" description="Low complexity" evidence="1">
    <location>
        <begin position="80"/>
        <end position="89"/>
    </location>
</feature>
<accession>A0AAU8AUL4</accession>
<protein>
    <recommendedName>
        <fullName evidence="2">HTH cro/C1-type domain-containing protein</fullName>
    </recommendedName>
</protein>
<dbReference type="InterPro" id="IPR010982">
    <property type="entry name" value="Lambda_DNA-bd_dom_sf"/>
</dbReference>
<dbReference type="Gene3D" id="1.10.260.40">
    <property type="entry name" value="lambda repressor-like DNA-binding domains"/>
    <property type="match status" value="1"/>
</dbReference>
<dbReference type="InterPro" id="IPR001387">
    <property type="entry name" value="Cro/C1-type_HTH"/>
</dbReference>
<evidence type="ECO:0000259" key="2">
    <source>
        <dbReference type="PROSITE" id="PS50943"/>
    </source>
</evidence>
<dbReference type="SUPFAM" id="SSF47413">
    <property type="entry name" value="lambda repressor-like DNA-binding domains"/>
    <property type="match status" value="1"/>
</dbReference>
<dbReference type="CDD" id="cd00093">
    <property type="entry name" value="HTH_XRE"/>
    <property type="match status" value="1"/>
</dbReference>
<proteinExistence type="predicted"/>
<dbReference type="EMBL" id="PP511379">
    <property type="protein sequence ID" value="XCD03628.1"/>
    <property type="molecule type" value="Genomic_DNA"/>
</dbReference>
<sequence>MVNIKKINDRIDELKISKAQLIKDSGLTRVTIDKILKGGEVNVSTLEALAKGLGVTVGFFFDEIEEVKEIATSGNGGASATGHAHASVGQNQAEHDELIRLREEVKYLKQQFADRDKIIETKDEMIDLLKSIPK</sequence>
<name>A0AAU8AUL4_9CAUD</name>
<organism evidence="3">
    <name type="scientific">Dulem virus 40</name>
    <dbReference type="NCBI Taxonomy" id="3145758"/>
    <lineage>
        <taxon>Viruses</taxon>
        <taxon>Duplodnaviria</taxon>
        <taxon>Heunggongvirae</taxon>
        <taxon>Uroviricota</taxon>
        <taxon>Caudoviricetes</taxon>
    </lineage>
</organism>
<evidence type="ECO:0000256" key="1">
    <source>
        <dbReference type="SAM" id="MobiDB-lite"/>
    </source>
</evidence>
<feature type="domain" description="HTH cro/C1-type" evidence="2">
    <location>
        <begin position="7"/>
        <end position="60"/>
    </location>
</feature>
<dbReference type="GO" id="GO:0003677">
    <property type="term" value="F:DNA binding"/>
    <property type="evidence" value="ECO:0007669"/>
    <property type="project" value="InterPro"/>
</dbReference>
<evidence type="ECO:0000313" key="3">
    <source>
        <dbReference type="EMBL" id="XCD03628.1"/>
    </source>
</evidence>
<reference evidence="3" key="1">
    <citation type="submission" date="2024-03" db="EMBL/GenBank/DDBJ databases">
        <title>Diverse circular DNA viruses in blood, oral, and fecal samples of captive lemurs.</title>
        <authorList>
            <person name="Paietta E.N."/>
            <person name="Kraberger S."/>
            <person name="Lund M.C."/>
            <person name="Custer J.M."/>
            <person name="Vargas K.M."/>
            <person name="Ehmke E.E."/>
            <person name="Yoder A.D."/>
            <person name="Varsani A."/>
        </authorList>
    </citation>
    <scope>NUCLEOTIDE SEQUENCE</scope>
    <source>
        <strain evidence="3">Duke_21_1</strain>
    </source>
</reference>
<feature type="region of interest" description="Disordered" evidence="1">
    <location>
        <begin position="73"/>
        <end position="92"/>
    </location>
</feature>